<sequence>MPLRGRKSDREGKFSGHTAQRAIIDIGSNSVRMVLYGGSPRAPVTLLNEKVVAKLGRDIGSTGQLADAAIDTAMRGLGRYALILDDLGITDVEVVATAAVRDASNGPEFLEQVRGLGLKPRLLSGEEEARVSAMGVIGAFPGASGVVADLGGGSLELVHIGNGECGAGVSLPLGTLRLPELRGDKVPDLRKIAAQLLKSAGWDSPVGGPLYLVGGTWRAMAVYAMHAQSHPLSDPHGLEIAHDDALRLAAQIAESDPATLRQTPRVSSQRSASLPDAGALLGALLKRLEPDRIVFSSWGLREGLLFDRLEPYAKGQDPLLAGMAVFAAQHGCPATLATRVAGWTVDALPPGWQGSERLRLAATMLSLASMQTEPNLRTASAIDWALHKRWIALDSPDRAMLAAAVSANGNNCDLPGRITQLTTPERLEVAIAWGLAIRLCRRLGALSRRTFRASNLSIEDGVLTLTLEQSHARLVGPLTEKDLRLLAGRLGMESRIEIVPNTSIVRITDYAFGDHSVAV</sequence>
<dbReference type="SUPFAM" id="SSF53067">
    <property type="entry name" value="Actin-like ATPase domain"/>
    <property type="match status" value="2"/>
</dbReference>
<proteinExistence type="predicted"/>
<feature type="domain" description="Ppx/GppA phosphatase N-terminal" evidence="1">
    <location>
        <begin position="44"/>
        <end position="309"/>
    </location>
</feature>
<protein>
    <submittedName>
        <fullName evidence="2">Ppx/GppA family phosphatase</fullName>
    </submittedName>
</protein>
<organism evidence="2 3">
    <name type="scientific">Allopontixanthobacter sediminis</name>
    <dbReference type="NCBI Taxonomy" id="1689985"/>
    <lineage>
        <taxon>Bacteria</taxon>
        <taxon>Pseudomonadati</taxon>
        <taxon>Pseudomonadota</taxon>
        <taxon>Alphaproteobacteria</taxon>
        <taxon>Sphingomonadales</taxon>
        <taxon>Erythrobacteraceae</taxon>
        <taxon>Allopontixanthobacter</taxon>
    </lineage>
</organism>
<dbReference type="OrthoDB" id="3698573at2"/>
<dbReference type="InterPro" id="IPR003695">
    <property type="entry name" value="Ppx_GppA_N"/>
</dbReference>
<dbReference type="GO" id="GO:0016462">
    <property type="term" value="F:pyrophosphatase activity"/>
    <property type="evidence" value="ECO:0007669"/>
    <property type="project" value="TreeGrafter"/>
</dbReference>
<reference evidence="2 3" key="1">
    <citation type="submission" date="2019-12" db="EMBL/GenBank/DDBJ databases">
        <title>Genomic-based taxomic classification of the family Erythrobacteraceae.</title>
        <authorList>
            <person name="Xu L."/>
        </authorList>
    </citation>
    <scope>NUCLEOTIDE SEQUENCE [LARGE SCALE GENOMIC DNA]</scope>
    <source>
        <strain evidence="2 3">KCTC 42453</strain>
    </source>
</reference>
<accession>A0A845AXG7</accession>
<dbReference type="AlphaFoldDB" id="A0A845AXG7"/>
<dbReference type="Gene3D" id="3.30.420.40">
    <property type="match status" value="1"/>
</dbReference>
<dbReference type="CDD" id="cd24052">
    <property type="entry name" value="ASKHA_NBD_HpPPX-GppA-like"/>
    <property type="match status" value="1"/>
</dbReference>
<name>A0A845AXG7_9SPHN</name>
<evidence type="ECO:0000259" key="1">
    <source>
        <dbReference type="Pfam" id="PF02541"/>
    </source>
</evidence>
<dbReference type="InterPro" id="IPR050273">
    <property type="entry name" value="GppA/Ppx_hydrolase"/>
</dbReference>
<evidence type="ECO:0000313" key="2">
    <source>
        <dbReference type="EMBL" id="MXP42940.1"/>
    </source>
</evidence>
<dbReference type="RefSeq" id="WP_160754594.1">
    <property type="nucleotide sequence ID" value="NZ_WTYL01000001.1"/>
</dbReference>
<dbReference type="Pfam" id="PF02541">
    <property type="entry name" value="Ppx-GppA"/>
    <property type="match status" value="1"/>
</dbReference>
<dbReference type="InterPro" id="IPR043129">
    <property type="entry name" value="ATPase_NBD"/>
</dbReference>
<dbReference type="Gene3D" id="1.10.3210.10">
    <property type="entry name" value="Hypothetical protein af1432"/>
    <property type="match status" value="1"/>
</dbReference>
<dbReference type="Proteomes" id="UP000431922">
    <property type="component" value="Unassembled WGS sequence"/>
</dbReference>
<dbReference type="PANTHER" id="PTHR30005:SF0">
    <property type="entry name" value="RETROGRADE REGULATION PROTEIN 2"/>
    <property type="match status" value="1"/>
</dbReference>
<dbReference type="PANTHER" id="PTHR30005">
    <property type="entry name" value="EXOPOLYPHOSPHATASE"/>
    <property type="match status" value="1"/>
</dbReference>
<keyword evidence="3" id="KW-1185">Reference proteome</keyword>
<dbReference type="Gene3D" id="3.30.420.150">
    <property type="entry name" value="Exopolyphosphatase. Domain 2"/>
    <property type="match status" value="1"/>
</dbReference>
<dbReference type="EMBL" id="WTYL01000001">
    <property type="protein sequence ID" value="MXP42940.1"/>
    <property type="molecule type" value="Genomic_DNA"/>
</dbReference>
<gene>
    <name evidence="2" type="ORF">GRI65_00555</name>
</gene>
<comment type="caution">
    <text evidence="2">The sequence shown here is derived from an EMBL/GenBank/DDBJ whole genome shotgun (WGS) entry which is preliminary data.</text>
</comment>
<evidence type="ECO:0000313" key="3">
    <source>
        <dbReference type="Proteomes" id="UP000431922"/>
    </source>
</evidence>